<dbReference type="RefSeq" id="WP_084664526.1">
    <property type="nucleotide sequence ID" value="NZ_LT838272.1"/>
</dbReference>
<accession>A0A1W1VNA0</accession>
<dbReference type="Pfam" id="PF05103">
    <property type="entry name" value="DivIVA"/>
    <property type="match status" value="1"/>
</dbReference>
<evidence type="ECO:0000256" key="1">
    <source>
        <dbReference type="ARBA" id="ARBA00004496"/>
    </source>
</evidence>
<dbReference type="InterPro" id="IPR019933">
    <property type="entry name" value="DivIVA_domain"/>
</dbReference>
<reference evidence="8 9" key="1">
    <citation type="submission" date="2017-04" db="EMBL/GenBank/DDBJ databases">
        <authorList>
            <person name="Afonso C.L."/>
            <person name="Miller P.J."/>
            <person name="Scott M.A."/>
            <person name="Spackman E."/>
            <person name="Goraichik I."/>
            <person name="Dimitrov K.M."/>
            <person name="Suarez D.L."/>
            <person name="Swayne D.E."/>
        </authorList>
    </citation>
    <scope>NUCLEOTIDE SEQUENCE [LARGE SCALE GENOMIC DNA]</scope>
    <source>
        <strain evidence="8 9">ToBE</strain>
    </source>
</reference>
<evidence type="ECO:0000256" key="5">
    <source>
        <dbReference type="ARBA" id="ARBA00023054"/>
    </source>
</evidence>
<evidence type="ECO:0000256" key="4">
    <source>
        <dbReference type="ARBA" id="ARBA00022618"/>
    </source>
</evidence>
<dbReference type="NCBIfam" id="TIGR03544">
    <property type="entry name" value="DivI1A_domain"/>
    <property type="match status" value="1"/>
</dbReference>
<dbReference type="Proteomes" id="UP000192569">
    <property type="component" value="Chromosome I"/>
</dbReference>
<keyword evidence="9" id="KW-1185">Reference proteome</keyword>
<feature type="coiled-coil region" evidence="7">
    <location>
        <begin position="29"/>
        <end position="131"/>
    </location>
</feature>
<organism evidence="8 9">
    <name type="scientific">Thermanaeromonas toyohensis ToBE</name>
    <dbReference type="NCBI Taxonomy" id="698762"/>
    <lineage>
        <taxon>Bacteria</taxon>
        <taxon>Bacillati</taxon>
        <taxon>Bacillota</taxon>
        <taxon>Clostridia</taxon>
        <taxon>Neomoorellales</taxon>
        <taxon>Neomoorellaceae</taxon>
        <taxon>Thermanaeromonas</taxon>
    </lineage>
</organism>
<dbReference type="InterPro" id="IPR007793">
    <property type="entry name" value="DivIVA_fam"/>
</dbReference>
<name>A0A1W1VNA0_9FIRM</name>
<dbReference type="GO" id="GO:0005737">
    <property type="term" value="C:cytoplasm"/>
    <property type="evidence" value="ECO:0007669"/>
    <property type="project" value="UniProtKB-SubCell"/>
</dbReference>
<keyword evidence="5 7" id="KW-0175">Coiled coil</keyword>
<dbReference type="OrthoDB" id="9815492at2"/>
<sequence length="165" mass="19274">MVLTPLDINKKEFRRSFRGYSCPEVDEFLEQLLRDYTQVFRENQELRDKVLRLQEELERFTRLENTLKETLVVAQRAAEETRENARRESEALLKETEAKAQEIMNQALNKVAEAERRLASLEEQARTFKTRLRSFLLAQLKLLESEIDTLPVEAPEKDGSEGTTA</sequence>
<evidence type="ECO:0000256" key="2">
    <source>
        <dbReference type="ARBA" id="ARBA00009008"/>
    </source>
</evidence>
<evidence type="ECO:0000313" key="8">
    <source>
        <dbReference type="EMBL" id="SMB94434.1"/>
    </source>
</evidence>
<keyword evidence="3" id="KW-0963">Cytoplasm</keyword>
<proteinExistence type="inferred from homology"/>
<dbReference type="STRING" id="698762.SAMN00808754_1033"/>
<evidence type="ECO:0000256" key="6">
    <source>
        <dbReference type="ARBA" id="ARBA00023306"/>
    </source>
</evidence>
<comment type="subcellular location">
    <subcellularLocation>
        <location evidence="1">Cytoplasm</location>
    </subcellularLocation>
</comment>
<dbReference type="Gene3D" id="6.10.250.660">
    <property type="match status" value="1"/>
</dbReference>
<evidence type="ECO:0000313" key="9">
    <source>
        <dbReference type="Proteomes" id="UP000192569"/>
    </source>
</evidence>
<dbReference type="GO" id="GO:0051301">
    <property type="term" value="P:cell division"/>
    <property type="evidence" value="ECO:0007669"/>
    <property type="project" value="UniProtKB-KW"/>
</dbReference>
<dbReference type="EMBL" id="LT838272">
    <property type="protein sequence ID" value="SMB94434.1"/>
    <property type="molecule type" value="Genomic_DNA"/>
</dbReference>
<dbReference type="PANTHER" id="PTHR35794:SF2">
    <property type="entry name" value="CELL DIVISION PROTEIN DIVIVA"/>
    <property type="match status" value="1"/>
</dbReference>
<comment type="similarity">
    <text evidence="2">Belongs to the DivIVA family.</text>
</comment>
<keyword evidence="6" id="KW-0131">Cell cycle</keyword>
<evidence type="ECO:0000256" key="3">
    <source>
        <dbReference type="ARBA" id="ARBA00022490"/>
    </source>
</evidence>
<protein>
    <submittedName>
        <fullName evidence="8">Cell division initiation protein</fullName>
    </submittedName>
</protein>
<evidence type="ECO:0000256" key="7">
    <source>
        <dbReference type="SAM" id="Coils"/>
    </source>
</evidence>
<dbReference type="PANTHER" id="PTHR35794">
    <property type="entry name" value="CELL DIVISION PROTEIN DIVIVA"/>
    <property type="match status" value="1"/>
</dbReference>
<dbReference type="AlphaFoldDB" id="A0A1W1VNA0"/>
<gene>
    <name evidence="8" type="ORF">SAMN00808754_1033</name>
</gene>
<keyword evidence="4 8" id="KW-0132">Cell division</keyword>